<dbReference type="PANTHER" id="PTHR43296:SF2">
    <property type="entry name" value="PEROXISOMAL 2,4-DIENOYL-COA REDUCTASE [(3E)-ENOYL-COA-PRODUCING]"/>
    <property type="match status" value="1"/>
</dbReference>
<dbReference type="InterPro" id="IPR036291">
    <property type="entry name" value="NAD(P)-bd_dom_sf"/>
</dbReference>
<dbReference type="EMBL" id="SHKX01000010">
    <property type="protein sequence ID" value="RZU47848.1"/>
    <property type="molecule type" value="Genomic_DNA"/>
</dbReference>
<dbReference type="FunFam" id="3.40.50.720:FF:000084">
    <property type="entry name" value="Short-chain dehydrogenase reductase"/>
    <property type="match status" value="1"/>
</dbReference>
<proteinExistence type="inferred from homology"/>
<keyword evidence="2" id="KW-0521">NADP</keyword>
<dbReference type="Proteomes" id="UP000292423">
    <property type="component" value="Unassembled WGS sequence"/>
</dbReference>
<evidence type="ECO:0000313" key="4">
    <source>
        <dbReference type="EMBL" id="RZU47848.1"/>
    </source>
</evidence>
<evidence type="ECO:0000256" key="3">
    <source>
        <dbReference type="ARBA" id="ARBA00023002"/>
    </source>
</evidence>
<dbReference type="PANTHER" id="PTHR43296">
    <property type="entry name" value="PEROXISOMAL 2,4-DIENOYL-COA REDUCTASE"/>
    <property type="match status" value="1"/>
</dbReference>
<organism evidence="4 5">
    <name type="scientific">Fluviicoccus keumensis</name>
    <dbReference type="NCBI Taxonomy" id="1435465"/>
    <lineage>
        <taxon>Bacteria</taxon>
        <taxon>Pseudomonadati</taxon>
        <taxon>Pseudomonadota</taxon>
        <taxon>Gammaproteobacteria</taxon>
        <taxon>Moraxellales</taxon>
        <taxon>Moraxellaceae</taxon>
        <taxon>Fluviicoccus</taxon>
    </lineage>
</organism>
<evidence type="ECO:0000313" key="5">
    <source>
        <dbReference type="Proteomes" id="UP000292423"/>
    </source>
</evidence>
<dbReference type="Gene3D" id="3.40.50.720">
    <property type="entry name" value="NAD(P)-binding Rossmann-like Domain"/>
    <property type="match status" value="1"/>
</dbReference>
<accession>A0A4Q7ZB91</accession>
<dbReference type="OrthoDB" id="9775864at2"/>
<comment type="caution">
    <text evidence="4">The sequence shown here is derived from an EMBL/GenBank/DDBJ whole genome shotgun (WGS) entry which is preliminary data.</text>
</comment>
<dbReference type="AlphaFoldDB" id="A0A4Q7ZB91"/>
<dbReference type="GO" id="GO:0008670">
    <property type="term" value="F:2,4-dienoyl-CoA reductase (NADPH) activity"/>
    <property type="evidence" value="ECO:0007669"/>
    <property type="project" value="InterPro"/>
</dbReference>
<keyword evidence="5" id="KW-1185">Reference proteome</keyword>
<gene>
    <name evidence="4" type="ORF">EV700_0815</name>
</gene>
<dbReference type="RefSeq" id="WP_130411060.1">
    <property type="nucleotide sequence ID" value="NZ_SHKX01000010.1"/>
</dbReference>
<evidence type="ECO:0000256" key="2">
    <source>
        <dbReference type="ARBA" id="ARBA00022857"/>
    </source>
</evidence>
<evidence type="ECO:0000256" key="1">
    <source>
        <dbReference type="ARBA" id="ARBA00006484"/>
    </source>
</evidence>
<dbReference type="InterPro" id="IPR045017">
    <property type="entry name" value="DECR2-like"/>
</dbReference>
<keyword evidence="3" id="KW-0560">Oxidoreductase</keyword>
<dbReference type="NCBIfam" id="NF005752">
    <property type="entry name" value="PRK07576.1"/>
    <property type="match status" value="1"/>
</dbReference>
<dbReference type="PRINTS" id="PR00081">
    <property type="entry name" value="GDHRDH"/>
</dbReference>
<comment type="similarity">
    <text evidence="1">Belongs to the short-chain dehydrogenases/reductases (SDR) family.</text>
</comment>
<dbReference type="Pfam" id="PF13561">
    <property type="entry name" value="adh_short_C2"/>
    <property type="match status" value="1"/>
</dbReference>
<dbReference type="GO" id="GO:0009062">
    <property type="term" value="P:fatty acid catabolic process"/>
    <property type="evidence" value="ECO:0007669"/>
    <property type="project" value="InterPro"/>
</dbReference>
<name>A0A4Q7ZB91_9GAMM</name>
<dbReference type="InterPro" id="IPR002347">
    <property type="entry name" value="SDR_fam"/>
</dbReference>
<reference evidence="4 5" key="1">
    <citation type="submission" date="2019-02" db="EMBL/GenBank/DDBJ databases">
        <title>Genomic Encyclopedia of Type Strains, Phase IV (KMG-IV): sequencing the most valuable type-strain genomes for metagenomic binning, comparative biology and taxonomic classification.</title>
        <authorList>
            <person name="Goeker M."/>
        </authorList>
    </citation>
    <scope>NUCLEOTIDE SEQUENCE [LARGE SCALE GENOMIC DNA]</scope>
    <source>
        <strain evidence="4 5">DSM 105135</strain>
    </source>
</reference>
<sequence>MNFRNRVVFVAGGSSGINLGIAEAFAEAGAQVAIFSRSAEKLAAAAVQLARHGGRVLSFSGDVRDFEAVSQALAQTAAELGPLDVLVSGAAGNFICPAASLSANGFKTVVDIDLLGTFNVMRAAWPHLRKPGASIINITAAQSWLAVPGQVHVCAAKAGIDQITRTLALEWGGSGVRINSIAPGPIAGTEGMARLAPSPESVDAWTRAVPLQRFGQLKDISDAALWLCSEQAAFITGVVLPVDGGLSLSGSGAIGRAMVG</sequence>
<dbReference type="CDD" id="cd05369">
    <property type="entry name" value="TER_DECR_SDR_a"/>
    <property type="match status" value="1"/>
</dbReference>
<protein>
    <submittedName>
        <fullName evidence="4">NAD(P)-dependent dehydrogenase (Short-subunit alcohol dehydrogenase family)</fullName>
    </submittedName>
</protein>
<dbReference type="SUPFAM" id="SSF51735">
    <property type="entry name" value="NAD(P)-binding Rossmann-fold domains"/>
    <property type="match status" value="1"/>
</dbReference>